<dbReference type="CDD" id="cd02933">
    <property type="entry name" value="OYE_like_FMN"/>
    <property type="match status" value="1"/>
</dbReference>
<dbReference type="InterPro" id="IPR045247">
    <property type="entry name" value="Oye-like"/>
</dbReference>
<protein>
    <submittedName>
        <fullName evidence="5">Fmn oxidoreductase protein</fullName>
    </submittedName>
</protein>
<keyword evidence="3" id="KW-0560">Oxidoreductase</keyword>
<feature type="domain" description="NADH:flavin oxidoreductase/NADH oxidase N-terminal" evidence="4">
    <location>
        <begin position="14"/>
        <end position="337"/>
    </location>
</feature>
<comment type="caution">
    <text evidence="5">The sequence shown here is derived from an EMBL/GenBank/DDBJ whole genome shotgun (WGS) entry which is preliminary data.</text>
</comment>
<dbReference type="InterPro" id="IPR001155">
    <property type="entry name" value="OxRdtase_FMN_N"/>
</dbReference>
<dbReference type="eggNOG" id="COG1902">
    <property type="taxonomic scope" value="Bacteria"/>
</dbReference>
<dbReference type="InterPro" id="IPR013785">
    <property type="entry name" value="Aldolase_TIM"/>
</dbReference>
<accession>S9NWB8</accession>
<keyword evidence="6" id="KW-1185">Reference proteome</keyword>
<dbReference type="GO" id="GO:0016628">
    <property type="term" value="F:oxidoreductase activity, acting on the CH-CH group of donors, NAD or NADP as acceptor"/>
    <property type="evidence" value="ECO:0007669"/>
    <property type="project" value="UniProtKB-ARBA"/>
</dbReference>
<comment type="similarity">
    <text evidence="2">Belongs to the NADH:flavin oxidoreductase/NADH oxidase family.</text>
</comment>
<organism evidence="5 6">
    <name type="scientific">Cystobacter fuscus (strain ATCC 25194 / DSM 2262 / NBRC 100088 / M29)</name>
    <dbReference type="NCBI Taxonomy" id="1242864"/>
    <lineage>
        <taxon>Bacteria</taxon>
        <taxon>Pseudomonadati</taxon>
        <taxon>Myxococcota</taxon>
        <taxon>Myxococcia</taxon>
        <taxon>Myxococcales</taxon>
        <taxon>Cystobacterineae</taxon>
        <taxon>Archangiaceae</taxon>
        <taxon>Cystobacter</taxon>
    </lineage>
</organism>
<sequence length="364" mass="39821">MTMTNTTKLLSSYRLGRLELKNRVVMAPMTRSRALVDGNVPNPLAATYYEQRASAGLLITEATQVSPQGVGYIRTPGIHSPEQVAGWRRVTEAVHAVGGVIFAQLWHVGRVSHPDFHDGLLPVAPSAIGYEGEVFTFQGKKRVVTPRALETGELPGIVEQFRRAAENAREAGFDGVELHGSNGYLLDQFLRDGSNQRTDAYGGSIENRARFPLEVTRAVVDIWGAERVGYRLSPQNFPYAGMSDSTPADTFTHMARELNRLGLGYLHVTENVSGKAVPSAEQRITPLLRKAFQGTLVANGGYDARAGEAAIARGEAELVAYGVPFLANPDLPERFRREALLNAPDFATFFTGEEKGYTDYPALR</sequence>
<dbReference type="GO" id="GO:0010181">
    <property type="term" value="F:FMN binding"/>
    <property type="evidence" value="ECO:0007669"/>
    <property type="project" value="InterPro"/>
</dbReference>
<comment type="cofactor">
    <cofactor evidence="1">
        <name>FMN</name>
        <dbReference type="ChEBI" id="CHEBI:58210"/>
    </cofactor>
</comment>
<evidence type="ECO:0000256" key="2">
    <source>
        <dbReference type="ARBA" id="ARBA00005979"/>
    </source>
</evidence>
<proteinExistence type="inferred from homology"/>
<dbReference type="SUPFAM" id="SSF51395">
    <property type="entry name" value="FMN-linked oxidoreductases"/>
    <property type="match status" value="1"/>
</dbReference>
<dbReference type="EMBL" id="ANAH02000066">
    <property type="protein sequence ID" value="EPX56510.1"/>
    <property type="molecule type" value="Genomic_DNA"/>
</dbReference>
<dbReference type="AlphaFoldDB" id="S9NWB8"/>
<dbReference type="Pfam" id="PF00724">
    <property type="entry name" value="Oxidored_FMN"/>
    <property type="match status" value="1"/>
</dbReference>
<evidence type="ECO:0000256" key="1">
    <source>
        <dbReference type="ARBA" id="ARBA00001917"/>
    </source>
</evidence>
<reference evidence="5" key="1">
    <citation type="submission" date="2013-05" db="EMBL/GenBank/DDBJ databases">
        <title>Genome assembly of Cystobacter fuscus DSM 2262.</title>
        <authorList>
            <person name="Sharma G."/>
            <person name="Khatri I."/>
            <person name="Kaur C."/>
            <person name="Mayilraj S."/>
            <person name="Subramanian S."/>
        </authorList>
    </citation>
    <scope>NUCLEOTIDE SEQUENCE [LARGE SCALE GENOMIC DNA]</scope>
    <source>
        <strain evidence="5">DSM 2262</strain>
    </source>
</reference>
<dbReference type="PANTHER" id="PTHR22893:SF98">
    <property type="entry name" value="OXIDOREDUCTASE"/>
    <property type="match status" value="1"/>
</dbReference>
<evidence type="ECO:0000313" key="6">
    <source>
        <dbReference type="Proteomes" id="UP000011682"/>
    </source>
</evidence>
<dbReference type="Gene3D" id="3.20.20.70">
    <property type="entry name" value="Aldolase class I"/>
    <property type="match status" value="1"/>
</dbReference>
<name>S9NWB8_CYSF2</name>
<dbReference type="Proteomes" id="UP000011682">
    <property type="component" value="Unassembled WGS sequence"/>
</dbReference>
<evidence type="ECO:0000313" key="5">
    <source>
        <dbReference type="EMBL" id="EPX56510.1"/>
    </source>
</evidence>
<gene>
    <name evidence="5" type="ORF">D187_007852</name>
</gene>
<dbReference type="GO" id="GO:0005829">
    <property type="term" value="C:cytosol"/>
    <property type="evidence" value="ECO:0007669"/>
    <property type="project" value="TreeGrafter"/>
</dbReference>
<evidence type="ECO:0000256" key="3">
    <source>
        <dbReference type="ARBA" id="ARBA00023002"/>
    </source>
</evidence>
<dbReference type="FunFam" id="3.20.20.70:FF:000059">
    <property type="entry name" value="N-ethylmaleimide reductase, FMN-linked"/>
    <property type="match status" value="1"/>
</dbReference>
<evidence type="ECO:0000259" key="4">
    <source>
        <dbReference type="Pfam" id="PF00724"/>
    </source>
</evidence>
<dbReference type="PANTHER" id="PTHR22893">
    <property type="entry name" value="NADH OXIDOREDUCTASE-RELATED"/>
    <property type="match status" value="1"/>
</dbReference>